<accession>H8H0W3</accession>
<dbReference type="PANTHER" id="PTHR44757:SF2">
    <property type="entry name" value="BIOFILM ARCHITECTURE MAINTENANCE PROTEIN MBAA"/>
    <property type="match status" value="1"/>
</dbReference>
<dbReference type="SMART" id="SM00267">
    <property type="entry name" value="GGDEF"/>
    <property type="match status" value="1"/>
</dbReference>
<dbReference type="InterPro" id="IPR001610">
    <property type="entry name" value="PAC"/>
</dbReference>
<protein>
    <submittedName>
        <fullName evidence="4">Putative signal transducer protein with histidine kinase domain</fullName>
    </submittedName>
</protein>
<dbReference type="PATRIC" id="fig|745776.4.peg.3134"/>
<dbReference type="Pfam" id="PF00990">
    <property type="entry name" value="GGDEF"/>
    <property type="match status" value="1"/>
</dbReference>
<dbReference type="Pfam" id="PF13426">
    <property type="entry name" value="PAS_9"/>
    <property type="match status" value="1"/>
</dbReference>
<dbReference type="KEGG" id="dgo:DGo_PA0096"/>
<dbReference type="GO" id="GO:0016301">
    <property type="term" value="F:kinase activity"/>
    <property type="evidence" value="ECO:0007669"/>
    <property type="project" value="UniProtKB-KW"/>
</dbReference>
<dbReference type="Gene3D" id="3.30.450.20">
    <property type="entry name" value="PAS domain"/>
    <property type="match status" value="2"/>
</dbReference>
<dbReference type="SUPFAM" id="SSF55073">
    <property type="entry name" value="Nucleotide cyclase"/>
    <property type="match status" value="1"/>
</dbReference>
<evidence type="ECO:0000259" key="1">
    <source>
        <dbReference type="PROSITE" id="PS50112"/>
    </source>
</evidence>
<feature type="domain" description="PAS" evidence="1">
    <location>
        <begin position="17"/>
        <end position="62"/>
    </location>
</feature>
<dbReference type="RefSeq" id="WP_014695500.1">
    <property type="nucleotide sequence ID" value="NC_017805.1"/>
</dbReference>
<evidence type="ECO:0000259" key="3">
    <source>
        <dbReference type="PROSITE" id="PS50887"/>
    </source>
</evidence>
<dbReference type="PROSITE" id="PS50112">
    <property type="entry name" value="PAS"/>
    <property type="match status" value="2"/>
</dbReference>
<keyword evidence="4" id="KW-0614">Plasmid</keyword>
<organism evidence="4 5">
    <name type="scientific">Deinococcus gobiensis (strain DSM 21396 / JCM 16679 / CGMCC 1.7299 / I-0)</name>
    <dbReference type="NCBI Taxonomy" id="745776"/>
    <lineage>
        <taxon>Bacteria</taxon>
        <taxon>Thermotogati</taxon>
        <taxon>Deinococcota</taxon>
        <taxon>Deinococci</taxon>
        <taxon>Deinococcales</taxon>
        <taxon>Deinococcaceae</taxon>
        <taxon>Deinococcus</taxon>
    </lineage>
</organism>
<dbReference type="SUPFAM" id="SSF55785">
    <property type="entry name" value="PYP-like sensor domain (PAS domain)"/>
    <property type="match status" value="2"/>
</dbReference>
<dbReference type="Gene3D" id="3.30.70.270">
    <property type="match status" value="1"/>
</dbReference>
<dbReference type="HOGENOM" id="CLU_000445_11_4_0"/>
<keyword evidence="5" id="KW-1185">Reference proteome</keyword>
<dbReference type="InterPro" id="IPR029787">
    <property type="entry name" value="Nucleotide_cyclase"/>
</dbReference>
<dbReference type="SMART" id="SM00086">
    <property type="entry name" value="PAC"/>
    <property type="match status" value="2"/>
</dbReference>
<dbReference type="InterPro" id="IPR000160">
    <property type="entry name" value="GGDEF_dom"/>
</dbReference>
<proteinExistence type="predicted"/>
<dbReference type="PROSITE" id="PS50887">
    <property type="entry name" value="GGDEF"/>
    <property type="match status" value="1"/>
</dbReference>
<dbReference type="NCBIfam" id="TIGR00229">
    <property type="entry name" value="sensory_box"/>
    <property type="match status" value="2"/>
</dbReference>
<dbReference type="Pfam" id="PF13188">
    <property type="entry name" value="PAS_8"/>
    <property type="match status" value="1"/>
</dbReference>
<feature type="domain" description="PAS" evidence="1">
    <location>
        <begin position="144"/>
        <end position="211"/>
    </location>
</feature>
<dbReference type="Proteomes" id="UP000007575">
    <property type="component" value="Plasmid P1"/>
</dbReference>
<dbReference type="InterPro" id="IPR000700">
    <property type="entry name" value="PAS-assoc_C"/>
</dbReference>
<reference evidence="4 5" key="1">
    <citation type="journal article" date="2012" name="PLoS ONE">
        <title>Genome sequence and transcriptome analysis of the radioresistant bacterium Deinococcus gobiensis: insights into the extreme environmental adaptations.</title>
        <authorList>
            <person name="Yuan M."/>
            <person name="Chen M."/>
            <person name="Zhang W."/>
            <person name="Lu W."/>
            <person name="Wang J."/>
            <person name="Yang M."/>
            <person name="Zhao P."/>
            <person name="Tang R."/>
            <person name="Li X."/>
            <person name="Hao Y."/>
            <person name="Zhou Z."/>
            <person name="Zhan Y."/>
            <person name="Yu H."/>
            <person name="Teng C."/>
            <person name="Yan Y."/>
            <person name="Ping S."/>
            <person name="Wang Y."/>
            <person name="Lin M."/>
        </authorList>
    </citation>
    <scope>NUCLEOTIDE SEQUENCE [LARGE SCALE GENOMIC DNA]</scope>
    <source>
        <strain evidence="5">DSM 21396 / JCM 16679 / CGMCC 1.7299 / I-0</strain>
        <plasmid evidence="4">P1</plasmid>
    </source>
</reference>
<dbReference type="NCBIfam" id="TIGR00254">
    <property type="entry name" value="GGDEF"/>
    <property type="match status" value="1"/>
</dbReference>
<sequence>MPVPRHEPVSPAAPAPQPEVTALAFDVTAALMIVLDVTGRILRFNRACERLTGYREADVQGQLLWPLVLDVTEARRAEEAFAHLNPHGEPGSYENYWMNRQGEPRFIRWTTTFRTYPDGQVELVVATGIDVTEERRARQALQGQETLFRALFEHSADGVVLLDPSGPGRTCLIVQCNAAYARLYGYAPGELIGQSMDVLRGEPTSMRKPEDLGWLRAQPHGVRLPIAHRHRDGRTLQIESNLSLLRIGERELVLCVDRDVTVTREQEATLHRMNAHLEYTASHDALTGLLNRPAWLARLTAALTVSGPVAVLFLDLDGFKHVNDTWGHATGDALLQAVAERLRETLRPVDGIGRLGGDEFAVLLTTQRPDAALGVAARLEQVIGRPYEVLGHTAHIGVSIGLSHVGPEDREAEEVLRRADQAMYAIKGTRTGRIRPGGEDAG</sequence>
<dbReference type="InterPro" id="IPR052155">
    <property type="entry name" value="Biofilm_reg_signaling"/>
</dbReference>
<feature type="domain" description="PAC" evidence="2">
    <location>
        <begin position="91"/>
        <end position="143"/>
    </location>
</feature>
<dbReference type="InterPro" id="IPR035965">
    <property type="entry name" value="PAS-like_dom_sf"/>
</dbReference>
<dbReference type="EMBL" id="CP002192">
    <property type="protein sequence ID" value="AFD26982.1"/>
    <property type="molecule type" value="Genomic_DNA"/>
</dbReference>
<evidence type="ECO:0000259" key="2">
    <source>
        <dbReference type="PROSITE" id="PS50113"/>
    </source>
</evidence>
<dbReference type="CDD" id="cd01949">
    <property type="entry name" value="GGDEF"/>
    <property type="match status" value="1"/>
</dbReference>
<dbReference type="CDD" id="cd00130">
    <property type="entry name" value="PAS"/>
    <property type="match status" value="2"/>
</dbReference>
<evidence type="ECO:0000313" key="4">
    <source>
        <dbReference type="EMBL" id="AFD26982.1"/>
    </source>
</evidence>
<dbReference type="InterPro" id="IPR000014">
    <property type="entry name" value="PAS"/>
</dbReference>
<feature type="domain" description="GGDEF" evidence="3">
    <location>
        <begin position="307"/>
        <end position="441"/>
    </location>
</feature>
<dbReference type="SMART" id="SM00091">
    <property type="entry name" value="PAS"/>
    <property type="match status" value="2"/>
</dbReference>
<keyword evidence="4" id="KW-0808">Transferase</keyword>
<dbReference type="PROSITE" id="PS50113">
    <property type="entry name" value="PAC"/>
    <property type="match status" value="1"/>
</dbReference>
<gene>
    <name evidence="4" type="ordered locus">DGo_PA0096</name>
</gene>
<geneLocation type="plasmid" evidence="4 5">
    <name>P1</name>
</geneLocation>
<dbReference type="AlphaFoldDB" id="H8H0W3"/>
<keyword evidence="4" id="KW-0418">Kinase</keyword>
<name>H8H0W3_DEIGI</name>
<evidence type="ECO:0000313" key="5">
    <source>
        <dbReference type="Proteomes" id="UP000007575"/>
    </source>
</evidence>
<dbReference type="PANTHER" id="PTHR44757">
    <property type="entry name" value="DIGUANYLATE CYCLASE DGCP"/>
    <property type="match status" value="1"/>
</dbReference>
<dbReference type="OrthoDB" id="9759607at2"/>
<dbReference type="InterPro" id="IPR043128">
    <property type="entry name" value="Rev_trsase/Diguanyl_cyclase"/>
</dbReference>